<dbReference type="KEGG" id="teq:TEQUI_1477"/>
<feature type="domain" description="ABC transporter" evidence="6">
    <location>
        <begin position="5"/>
        <end position="253"/>
    </location>
</feature>
<accession>A0A654KJ13</accession>
<dbReference type="GO" id="GO:0016887">
    <property type="term" value="F:ATP hydrolysis activity"/>
    <property type="evidence" value="ECO:0007669"/>
    <property type="project" value="InterPro"/>
</dbReference>
<keyword evidence="2" id="KW-0813">Transport</keyword>
<dbReference type="AlphaFoldDB" id="A0A654KJ13"/>
<reference evidence="7 8" key="1">
    <citation type="journal article" date="2011" name="J. Bacteriol.">
        <title>Genome sequence of Taylorella equigenitalis MCE9, the causative agent of contagious equine metritis.</title>
        <authorList>
            <person name="Hebert L."/>
            <person name="Moumen B."/>
            <person name="Duquesne F."/>
            <person name="Breuil M.F."/>
            <person name="Laugier C."/>
            <person name="Batto J.M."/>
            <person name="Renault P."/>
            <person name="Petry S."/>
        </authorList>
    </citation>
    <scope>NUCLEOTIDE SEQUENCE [LARGE SCALE GENOMIC DNA]</scope>
    <source>
        <strain evidence="7 8">MCE9</strain>
    </source>
</reference>
<sequence length="261" mass="28634">MSDFLTVSNLNKSFHIGTPDEVRVFKNFNLSSPKGEFISIIGSNGSGKSTLLNLISGTLKPDSGKIILSDRGDTSKLSESSRYKTIGRVFQNPSMGTAGNLTVLENLSLAANKGKFYGLGLGYKTRDRDLFIESLKKLNMGLENYLDQKTGNLSGGQRQALALLMTSLSHASLVLLDEHTAALDPKSSDRIMELTQELVDTMNCTVLMVTHNLRYALQYGDRIIMMHQGKIVLDKQGQDKKNLQLDDIVGLFADISIELGN</sequence>
<keyword evidence="5 7" id="KW-0067">ATP-binding</keyword>
<dbReference type="InterPro" id="IPR003439">
    <property type="entry name" value="ABC_transporter-like_ATP-bd"/>
</dbReference>
<organism evidence="7 8">
    <name type="scientific">Taylorella equigenitalis (strain MCE9)</name>
    <dbReference type="NCBI Taxonomy" id="937774"/>
    <lineage>
        <taxon>Bacteria</taxon>
        <taxon>Pseudomonadati</taxon>
        <taxon>Pseudomonadota</taxon>
        <taxon>Betaproteobacteria</taxon>
        <taxon>Burkholderiales</taxon>
        <taxon>Alcaligenaceae</taxon>
        <taxon>Taylorella</taxon>
    </lineage>
</organism>
<proteinExistence type="inferred from homology"/>
<dbReference type="Gene3D" id="3.40.50.300">
    <property type="entry name" value="P-loop containing nucleotide triphosphate hydrolases"/>
    <property type="match status" value="1"/>
</dbReference>
<dbReference type="InterPro" id="IPR027417">
    <property type="entry name" value="P-loop_NTPase"/>
</dbReference>
<dbReference type="Pfam" id="PF00005">
    <property type="entry name" value="ABC_tran"/>
    <property type="match status" value="1"/>
</dbReference>
<evidence type="ECO:0000313" key="7">
    <source>
        <dbReference type="EMBL" id="ADU92390.1"/>
    </source>
</evidence>
<dbReference type="EMBL" id="CP002456">
    <property type="protein sequence ID" value="ADU92390.1"/>
    <property type="molecule type" value="Genomic_DNA"/>
</dbReference>
<keyword evidence="3" id="KW-1003">Cell membrane</keyword>
<evidence type="ECO:0000259" key="6">
    <source>
        <dbReference type="PROSITE" id="PS50893"/>
    </source>
</evidence>
<dbReference type="PANTHER" id="PTHR42734:SF17">
    <property type="entry name" value="METAL TRANSPORT SYSTEM ATP-BINDING PROTEIN TM_0124-RELATED"/>
    <property type="match status" value="1"/>
</dbReference>
<dbReference type="PROSITE" id="PS00211">
    <property type="entry name" value="ABC_TRANSPORTER_1"/>
    <property type="match status" value="1"/>
</dbReference>
<dbReference type="InterPro" id="IPR017871">
    <property type="entry name" value="ABC_transporter-like_CS"/>
</dbReference>
<dbReference type="SUPFAM" id="SSF52540">
    <property type="entry name" value="P-loop containing nucleoside triphosphate hydrolases"/>
    <property type="match status" value="1"/>
</dbReference>
<dbReference type="Proteomes" id="UP000007472">
    <property type="component" value="Chromosome"/>
</dbReference>
<dbReference type="InterPro" id="IPR050153">
    <property type="entry name" value="Metal_Ion_Import_ABC"/>
</dbReference>
<evidence type="ECO:0000256" key="1">
    <source>
        <dbReference type="ARBA" id="ARBA00005417"/>
    </source>
</evidence>
<evidence type="ECO:0000256" key="3">
    <source>
        <dbReference type="ARBA" id="ARBA00022475"/>
    </source>
</evidence>
<keyword evidence="4" id="KW-0547">Nucleotide-binding</keyword>
<dbReference type="PANTHER" id="PTHR42734">
    <property type="entry name" value="METAL TRANSPORT SYSTEM ATP-BINDING PROTEIN TM_0124-RELATED"/>
    <property type="match status" value="1"/>
</dbReference>
<dbReference type="InterPro" id="IPR003593">
    <property type="entry name" value="AAA+_ATPase"/>
</dbReference>
<evidence type="ECO:0000313" key="8">
    <source>
        <dbReference type="Proteomes" id="UP000007472"/>
    </source>
</evidence>
<keyword evidence="3" id="KW-0472">Membrane</keyword>
<evidence type="ECO:0000256" key="2">
    <source>
        <dbReference type="ARBA" id="ARBA00022448"/>
    </source>
</evidence>
<gene>
    <name evidence="7" type="ordered locus">TEQUI_1477</name>
</gene>
<dbReference type="GO" id="GO:0005524">
    <property type="term" value="F:ATP binding"/>
    <property type="evidence" value="ECO:0007669"/>
    <property type="project" value="UniProtKB-KW"/>
</dbReference>
<name>A0A654KJ13_TAYEM</name>
<comment type="similarity">
    <text evidence="1">Belongs to the ABC transporter superfamily.</text>
</comment>
<dbReference type="PROSITE" id="PS50893">
    <property type="entry name" value="ABC_TRANSPORTER_2"/>
    <property type="match status" value="1"/>
</dbReference>
<evidence type="ECO:0000256" key="5">
    <source>
        <dbReference type="ARBA" id="ARBA00022840"/>
    </source>
</evidence>
<protein>
    <submittedName>
        <fullName evidence="7">Methionine ABC transporter ATP-binding protein</fullName>
    </submittedName>
</protein>
<evidence type="ECO:0000256" key="4">
    <source>
        <dbReference type="ARBA" id="ARBA00022741"/>
    </source>
</evidence>
<dbReference type="SMART" id="SM00382">
    <property type="entry name" value="AAA"/>
    <property type="match status" value="1"/>
</dbReference>